<reference evidence="1 2" key="1">
    <citation type="submission" date="2021-01" db="EMBL/GenBank/DDBJ databases">
        <title>Whole genome shotgun sequence of Planotetraspora mira NBRC 15435.</title>
        <authorList>
            <person name="Komaki H."/>
            <person name="Tamura T."/>
        </authorList>
    </citation>
    <scope>NUCLEOTIDE SEQUENCE [LARGE SCALE GENOMIC DNA]</scope>
    <source>
        <strain evidence="1 2">NBRC 15435</strain>
    </source>
</reference>
<dbReference type="InterPro" id="IPR050426">
    <property type="entry name" value="Glycosyltransferase_28"/>
</dbReference>
<proteinExistence type="predicted"/>
<dbReference type="SUPFAM" id="SSF53756">
    <property type="entry name" value="UDP-Glycosyltransferase/glycogen phosphorylase"/>
    <property type="match status" value="1"/>
</dbReference>
<dbReference type="EMBL" id="BOOO01000031">
    <property type="protein sequence ID" value="GII31851.1"/>
    <property type="molecule type" value="Genomic_DNA"/>
</dbReference>
<keyword evidence="2" id="KW-1185">Reference proteome</keyword>
<sequence length="372" mass="40424">MIALVPHCGYLSETSRMLDIYHALRRRGAQVRIATHGGTHENQLRVPYDIVEPRMDHERCVRFVQNGLGLGPADQSMYTDDELREHALAEAEYFREHGITVAVTGIALSTLLSTRLAGIKLVTEHAGSWVPPVLDPRVLELTWYCDGFNRVADELGVPRIPSLPELLCGDLTLIPEVPQVLGVPAGELGDRFRYAGPLFAHLDLPVPDRVSAFLDQPGPVVYVALTSTSPDLIRRIVRQLHTRVLVAGTVHDLADLAGDDVLVEGVLPSHLIMPRVDLAITTGGQGSVQTAMASGTPLLAVPLQPEQQHNVDLLHRLGAAESLDLDQVGPQVDKMLGSGSHRAAARRIQAWYDEVDGPDRAAEAILEFAVAG</sequence>
<evidence type="ECO:0000313" key="1">
    <source>
        <dbReference type="EMBL" id="GII31851.1"/>
    </source>
</evidence>
<dbReference type="PANTHER" id="PTHR48050">
    <property type="entry name" value="STEROL 3-BETA-GLUCOSYLTRANSFERASE"/>
    <property type="match status" value="1"/>
</dbReference>
<dbReference type="Gene3D" id="3.40.50.2000">
    <property type="entry name" value="Glycogen Phosphorylase B"/>
    <property type="match status" value="2"/>
</dbReference>
<comment type="caution">
    <text evidence="1">The sequence shown here is derived from an EMBL/GenBank/DDBJ whole genome shotgun (WGS) entry which is preliminary data.</text>
</comment>
<gene>
    <name evidence="1" type="ORF">Pmi06nite_52930</name>
</gene>
<protein>
    <recommendedName>
        <fullName evidence="3">Glycosyltransferase</fullName>
    </recommendedName>
</protein>
<name>A0A8J3X901_9ACTN</name>
<organism evidence="1 2">
    <name type="scientific">Planotetraspora mira</name>
    <dbReference type="NCBI Taxonomy" id="58121"/>
    <lineage>
        <taxon>Bacteria</taxon>
        <taxon>Bacillati</taxon>
        <taxon>Actinomycetota</taxon>
        <taxon>Actinomycetes</taxon>
        <taxon>Streptosporangiales</taxon>
        <taxon>Streptosporangiaceae</taxon>
        <taxon>Planotetraspora</taxon>
    </lineage>
</organism>
<evidence type="ECO:0008006" key="3">
    <source>
        <dbReference type="Google" id="ProtNLM"/>
    </source>
</evidence>
<dbReference type="Proteomes" id="UP000650628">
    <property type="component" value="Unassembled WGS sequence"/>
</dbReference>
<dbReference type="AlphaFoldDB" id="A0A8J3X901"/>
<dbReference type="PANTHER" id="PTHR48050:SF13">
    <property type="entry name" value="STEROL 3-BETA-GLUCOSYLTRANSFERASE UGT80A2"/>
    <property type="match status" value="1"/>
</dbReference>
<accession>A0A8J3X901</accession>
<dbReference type="RefSeq" id="WP_203955771.1">
    <property type="nucleotide sequence ID" value="NZ_BOOO01000031.1"/>
</dbReference>
<evidence type="ECO:0000313" key="2">
    <source>
        <dbReference type="Proteomes" id="UP000650628"/>
    </source>
</evidence>